<dbReference type="Proteomes" id="UP000006671">
    <property type="component" value="Unassembled WGS sequence"/>
</dbReference>
<dbReference type="OMA" id="ENACVMC"/>
<dbReference type="EMBL" id="GG738873">
    <property type="protein sequence ID" value="EFC43446.1"/>
    <property type="molecule type" value="Genomic_DNA"/>
</dbReference>
<evidence type="ECO:0000313" key="2">
    <source>
        <dbReference type="EMBL" id="EFC43446.1"/>
    </source>
</evidence>
<dbReference type="AlphaFoldDB" id="D2VI35"/>
<dbReference type="KEGG" id="ngr:NAEGRDRAFT_68546"/>
<name>D2VI35_NAEGR</name>
<keyword evidence="3" id="KW-1185">Reference proteome</keyword>
<dbReference type="RefSeq" id="XP_002676190.1">
    <property type="nucleotide sequence ID" value="XM_002676144.1"/>
</dbReference>
<evidence type="ECO:0000256" key="1">
    <source>
        <dbReference type="SAM" id="MobiDB-lite"/>
    </source>
</evidence>
<dbReference type="InParanoid" id="D2VI35"/>
<dbReference type="OrthoDB" id="10255126at2759"/>
<gene>
    <name evidence="2" type="ORF">NAEGRDRAFT_68546</name>
</gene>
<reference evidence="2 3" key="1">
    <citation type="journal article" date="2010" name="Cell">
        <title>The genome of Naegleria gruberi illuminates early eukaryotic versatility.</title>
        <authorList>
            <person name="Fritz-Laylin L.K."/>
            <person name="Prochnik S.E."/>
            <person name="Ginger M.L."/>
            <person name="Dacks J.B."/>
            <person name="Carpenter M.L."/>
            <person name="Field M.C."/>
            <person name="Kuo A."/>
            <person name="Paredez A."/>
            <person name="Chapman J."/>
            <person name="Pham J."/>
            <person name="Shu S."/>
            <person name="Neupane R."/>
            <person name="Cipriano M."/>
            <person name="Mancuso J."/>
            <person name="Tu H."/>
            <person name="Salamov A."/>
            <person name="Lindquist E."/>
            <person name="Shapiro H."/>
            <person name="Lucas S."/>
            <person name="Grigoriev I.V."/>
            <person name="Cande W.Z."/>
            <person name="Fulton C."/>
            <person name="Rokhsar D.S."/>
            <person name="Dawson S.C."/>
        </authorList>
    </citation>
    <scope>NUCLEOTIDE SEQUENCE [LARGE SCALE GENOMIC DNA]</scope>
    <source>
        <strain evidence="2 3">NEG-M</strain>
    </source>
</reference>
<protein>
    <submittedName>
        <fullName evidence="2">Predicted protein</fullName>
    </submittedName>
</protein>
<accession>D2VI35</accession>
<dbReference type="GeneID" id="8862168"/>
<evidence type="ECO:0000313" key="3">
    <source>
        <dbReference type="Proteomes" id="UP000006671"/>
    </source>
</evidence>
<sequence>MGQGSSQSTPRLEDILTSPSQWFYFRDYQAHATCSEKIRLYKELNKLVDLRSGVDGDEEFHDDGSDAHKTYHNKSVNNLSSEEKRKSNQKYEQLKDLMLENACVMCQTFSGRIEEVENENKLRECFGDELVDWSQMKKRNNEEKFNEEEQLLSLPILPLDYDRLLYCFQSNNATIPMFDALAKHKSFLTQRGSLRELFPHITNNLREQRPIAELFSIKNTPEHNFSLLKDLSNKQASKEFQVLDSCINKSEAQVNPNSTSCLGEALIYSHAVTPKFCQRQIRDCLERKIPSFVVNGLDDDEAWEHLSVIDYTQCLLNRSKSMTLNEAHECFDNVMDFMGEQILKE</sequence>
<organism evidence="3">
    <name type="scientific">Naegleria gruberi</name>
    <name type="common">Amoeba</name>
    <dbReference type="NCBI Taxonomy" id="5762"/>
    <lineage>
        <taxon>Eukaryota</taxon>
        <taxon>Discoba</taxon>
        <taxon>Heterolobosea</taxon>
        <taxon>Tetramitia</taxon>
        <taxon>Eutetramitia</taxon>
        <taxon>Vahlkampfiidae</taxon>
        <taxon>Naegleria</taxon>
    </lineage>
</organism>
<feature type="region of interest" description="Disordered" evidence="1">
    <location>
        <begin position="59"/>
        <end position="87"/>
    </location>
</feature>
<dbReference type="VEuPathDB" id="AmoebaDB:NAEGRDRAFT_68546"/>
<proteinExistence type="predicted"/>